<name>A0A194Q2K2_PAPXU</name>
<evidence type="ECO:0000313" key="3">
    <source>
        <dbReference type="Proteomes" id="UP000053268"/>
    </source>
</evidence>
<dbReference type="SMART" id="SM00587">
    <property type="entry name" value="CHK"/>
    <property type="match status" value="2"/>
</dbReference>
<dbReference type="PANTHER" id="PTHR11012">
    <property type="entry name" value="PROTEIN KINASE-LIKE DOMAIN-CONTAINING"/>
    <property type="match status" value="1"/>
</dbReference>
<organism evidence="2 3">
    <name type="scientific">Papilio xuthus</name>
    <name type="common">Asian swallowtail butterfly</name>
    <dbReference type="NCBI Taxonomy" id="66420"/>
    <lineage>
        <taxon>Eukaryota</taxon>
        <taxon>Metazoa</taxon>
        <taxon>Ecdysozoa</taxon>
        <taxon>Arthropoda</taxon>
        <taxon>Hexapoda</taxon>
        <taxon>Insecta</taxon>
        <taxon>Pterygota</taxon>
        <taxon>Neoptera</taxon>
        <taxon>Endopterygota</taxon>
        <taxon>Lepidoptera</taxon>
        <taxon>Glossata</taxon>
        <taxon>Ditrysia</taxon>
        <taxon>Papilionoidea</taxon>
        <taxon>Papilionidae</taxon>
        <taxon>Papilioninae</taxon>
        <taxon>Papilio</taxon>
    </lineage>
</organism>
<dbReference type="Gene3D" id="3.90.1200.10">
    <property type="match status" value="1"/>
</dbReference>
<evidence type="ECO:0000259" key="1">
    <source>
        <dbReference type="SMART" id="SM00587"/>
    </source>
</evidence>
<gene>
    <name evidence="2" type="ORF">RR46_07382</name>
</gene>
<proteinExistence type="predicted"/>
<protein>
    <recommendedName>
        <fullName evidence="1">CHK kinase-like domain-containing protein</fullName>
    </recommendedName>
</protein>
<dbReference type="SUPFAM" id="SSF56112">
    <property type="entry name" value="Protein kinase-like (PK-like)"/>
    <property type="match status" value="2"/>
</dbReference>
<feature type="domain" description="CHK kinase-like" evidence="1">
    <location>
        <begin position="126"/>
        <end position="297"/>
    </location>
</feature>
<dbReference type="InterPro" id="IPR015897">
    <property type="entry name" value="CHK_kinase-like"/>
</dbReference>
<reference evidence="2 3" key="1">
    <citation type="journal article" date="2015" name="Nat. Commun.">
        <title>Outbred genome sequencing and CRISPR/Cas9 gene editing in butterflies.</title>
        <authorList>
            <person name="Li X."/>
            <person name="Fan D."/>
            <person name="Zhang W."/>
            <person name="Liu G."/>
            <person name="Zhang L."/>
            <person name="Zhao L."/>
            <person name="Fang X."/>
            <person name="Chen L."/>
            <person name="Dong Y."/>
            <person name="Chen Y."/>
            <person name="Ding Y."/>
            <person name="Zhao R."/>
            <person name="Feng M."/>
            <person name="Zhu Y."/>
            <person name="Feng Y."/>
            <person name="Jiang X."/>
            <person name="Zhu D."/>
            <person name="Xiang H."/>
            <person name="Feng X."/>
            <person name="Li S."/>
            <person name="Wang J."/>
            <person name="Zhang G."/>
            <person name="Kronforst M.R."/>
            <person name="Wang W."/>
        </authorList>
    </citation>
    <scope>NUCLEOTIDE SEQUENCE [LARGE SCALE GENOMIC DNA]</scope>
    <source>
        <strain evidence="2">Ya'a_city_454_Px</strain>
        <tissue evidence="2">Whole body</tissue>
    </source>
</reference>
<evidence type="ECO:0000313" key="2">
    <source>
        <dbReference type="EMBL" id="KPI97635.1"/>
    </source>
</evidence>
<keyword evidence="3" id="KW-1185">Reference proteome</keyword>
<sequence length="509" mass="59288">MSTITLEFLQDLLKEDHPDVDIQEFEGAPGTKRGDNYTSMVYRISLKGIKKKEEESEAWEGSIIYKCLPESILRREAFKSDELFCNEVAFYNKIWPTLAKFQSQWDKVNHPFKAIPKCYLAQNDLVILKDLKQLGFVMPDRRQGLTIEQCYFVLKHLSHFHALSMAMKCHNPEGFYELLNIQDGISEVFFVPENVDYYRSYYTEAIQNAIAMVEEELRDSEDKELYLEKFREFGSEETFFQTMMELAAPREPLAVICHGDCWTNNLLFRFVNVFFVPENVDYYRSYYTEAIQNAIAMVEEELRDSEDKELYLEKFREFGSEETFFQTMMELAAPREPLAVICHGDCWTNNLLFRFVNGDIAEMYMVDFQLARYASPALDLVYVMYLCLGREQRAAHLPSLLEYYTDELHARVADMSDEDSSFHTTLNRDALFEIVQDEFKRCSQFGLGIALDMYPIMTCDSDEAPNLYQTKESEVCSSHECVKPVWTSNAACRKKMTDLVQELVDGGLL</sequence>
<dbReference type="EMBL" id="KQ459589">
    <property type="protein sequence ID" value="KPI97635.1"/>
    <property type="molecule type" value="Genomic_DNA"/>
</dbReference>
<dbReference type="InterPro" id="IPR011009">
    <property type="entry name" value="Kinase-like_dom_sf"/>
</dbReference>
<dbReference type="AlphaFoldDB" id="A0A194Q2K2"/>
<feature type="domain" description="CHK kinase-like" evidence="1">
    <location>
        <begin position="298"/>
        <end position="414"/>
    </location>
</feature>
<dbReference type="Proteomes" id="UP000053268">
    <property type="component" value="Unassembled WGS sequence"/>
</dbReference>
<dbReference type="InterPro" id="IPR004119">
    <property type="entry name" value="EcKL"/>
</dbReference>
<dbReference type="STRING" id="66420.A0A194Q2K2"/>
<dbReference type="Pfam" id="PF02958">
    <property type="entry name" value="EcKL"/>
    <property type="match status" value="2"/>
</dbReference>
<dbReference type="PANTHER" id="PTHR11012:SF30">
    <property type="entry name" value="PROTEIN KINASE-LIKE DOMAIN-CONTAINING"/>
    <property type="match status" value="1"/>
</dbReference>
<accession>A0A194Q2K2</accession>